<dbReference type="InterPro" id="IPR045920">
    <property type="entry name" value="DUF6339"/>
</dbReference>
<dbReference type="Pfam" id="PF19866">
    <property type="entry name" value="DUF6339"/>
    <property type="match status" value="1"/>
</dbReference>
<evidence type="ECO:0000313" key="3">
    <source>
        <dbReference type="Proteomes" id="UP001551584"/>
    </source>
</evidence>
<dbReference type="EMBL" id="JBEZNA010000053">
    <property type="protein sequence ID" value="MEU9579688.1"/>
    <property type="molecule type" value="Genomic_DNA"/>
</dbReference>
<evidence type="ECO:0000256" key="1">
    <source>
        <dbReference type="SAM" id="MobiDB-lite"/>
    </source>
</evidence>
<feature type="region of interest" description="Disordered" evidence="1">
    <location>
        <begin position="248"/>
        <end position="267"/>
    </location>
</feature>
<reference evidence="2 3" key="1">
    <citation type="submission" date="2024-06" db="EMBL/GenBank/DDBJ databases">
        <title>The Natural Products Discovery Center: Release of the First 8490 Sequenced Strains for Exploring Actinobacteria Biosynthetic Diversity.</title>
        <authorList>
            <person name="Kalkreuter E."/>
            <person name="Kautsar S.A."/>
            <person name="Yang D."/>
            <person name="Bader C.D."/>
            <person name="Teijaro C.N."/>
            <person name="Fluegel L."/>
            <person name="Davis C.M."/>
            <person name="Simpson J.R."/>
            <person name="Lauterbach L."/>
            <person name="Steele A.D."/>
            <person name="Gui C."/>
            <person name="Meng S."/>
            <person name="Li G."/>
            <person name="Viehrig K."/>
            <person name="Ye F."/>
            <person name="Su P."/>
            <person name="Kiefer A.F."/>
            <person name="Nichols A."/>
            <person name="Cepeda A.J."/>
            <person name="Yan W."/>
            <person name="Fan B."/>
            <person name="Jiang Y."/>
            <person name="Adhikari A."/>
            <person name="Zheng C.-J."/>
            <person name="Schuster L."/>
            <person name="Cowan T.M."/>
            <person name="Smanski M.J."/>
            <person name="Chevrette M.G."/>
            <person name="De Carvalho L.P.S."/>
            <person name="Shen B."/>
        </authorList>
    </citation>
    <scope>NUCLEOTIDE SEQUENCE [LARGE SCALE GENOMIC DNA]</scope>
    <source>
        <strain evidence="2 3">NPDC048117</strain>
    </source>
</reference>
<protein>
    <submittedName>
        <fullName evidence="2">DUF6339 family protein</fullName>
    </submittedName>
</protein>
<gene>
    <name evidence="2" type="ORF">AB0D95_20855</name>
</gene>
<dbReference type="Proteomes" id="UP001551584">
    <property type="component" value="Unassembled WGS sequence"/>
</dbReference>
<name>A0ABV3ETY8_9ACTN</name>
<comment type="caution">
    <text evidence="2">The sequence shown here is derived from an EMBL/GenBank/DDBJ whole genome shotgun (WGS) entry which is preliminary data.</text>
</comment>
<accession>A0ABV3ETY8</accession>
<dbReference type="RefSeq" id="WP_359274818.1">
    <property type="nucleotide sequence ID" value="NZ_JBEZNA010000053.1"/>
</dbReference>
<sequence>MIDKPDHLPERLALLADINAAKYLSAGLLTGQEAPPYIALNKVTEPIEDMSARTEVGRLRDLLDLAMGEFDDEAHTKADAWLAPRLHATLRLTRREAADARLWNFIALAVAPDYVLWRHLPRKGHRSRPAVPAARFTGPHYTQAFARLWWAAELFRDGKDYRPAVVACGNQDVLNTILRLDVIDHRPTAQAVIRLIDNGTVTTGREVNALAVVTNSAASTLMYDALAEDDEWDGSALSTWIAEADSAPPVPRRALPEGPDDGPVRPRAVDHLTERFEELFAEARVRGRASE</sequence>
<proteinExistence type="predicted"/>
<evidence type="ECO:0000313" key="2">
    <source>
        <dbReference type="EMBL" id="MEU9579688.1"/>
    </source>
</evidence>
<organism evidence="2 3">
    <name type="scientific">Streptomyces chilikensis</name>
    <dbReference type="NCBI Taxonomy" id="1194079"/>
    <lineage>
        <taxon>Bacteria</taxon>
        <taxon>Bacillati</taxon>
        <taxon>Actinomycetota</taxon>
        <taxon>Actinomycetes</taxon>
        <taxon>Kitasatosporales</taxon>
        <taxon>Streptomycetaceae</taxon>
        <taxon>Streptomyces</taxon>
    </lineage>
</organism>
<keyword evidence="3" id="KW-1185">Reference proteome</keyword>